<evidence type="ECO:0008006" key="4">
    <source>
        <dbReference type="Google" id="ProtNLM"/>
    </source>
</evidence>
<name>C3X8W5_OXAFO</name>
<evidence type="ECO:0000256" key="1">
    <source>
        <dbReference type="SAM" id="SignalP"/>
    </source>
</evidence>
<keyword evidence="1" id="KW-0732">Signal</keyword>
<dbReference type="GeneID" id="77135421"/>
<gene>
    <name evidence="2" type="ORF">OFBG_00669</name>
</gene>
<protein>
    <recommendedName>
        <fullName evidence="4">Lipoprotein</fullName>
    </recommendedName>
</protein>
<dbReference type="STRING" id="847.BRW83_1561"/>
<organism evidence="2 3">
    <name type="scientific">Oxalobacter formigenes OXCC13</name>
    <dbReference type="NCBI Taxonomy" id="556269"/>
    <lineage>
        <taxon>Bacteria</taxon>
        <taxon>Pseudomonadati</taxon>
        <taxon>Pseudomonadota</taxon>
        <taxon>Betaproteobacteria</taxon>
        <taxon>Burkholderiales</taxon>
        <taxon>Oxalobacteraceae</taxon>
        <taxon>Oxalobacter</taxon>
    </lineage>
</organism>
<evidence type="ECO:0000313" key="3">
    <source>
        <dbReference type="Proteomes" id="UP000005089"/>
    </source>
</evidence>
<dbReference type="EMBL" id="GG658170">
    <property type="protein sequence ID" value="EEO29641.1"/>
    <property type="molecule type" value="Genomic_DNA"/>
</dbReference>
<accession>C3X8W5</accession>
<dbReference type="HOGENOM" id="CLU_162081_0_0_4"/>
<proteinExistence type="predicted"/>
<keyword evidence="3" id="KW-1185">Reference proteome</keyword>
<evidence type="ECO:0000313" key="2">
    <source>
        <dbReference type="EMBL" id="EEO29641.1"/>
    </source>
</evidence>
<feature type="signal peptide" evidence="1">
    <location>
        <begin position="1"/>
        <end position="17"/>
    </location>
</feature>
<feature type="chain" id="PRO_5030166984" description="Lipoprotein" evidence="1">
    <location>
        <begin position="18"/>
        <end position="131"/>
    </location>
</feature>
<dbReference type="RefSeq" id="WP_005880271.1">
    <property type="nucleotide sequence ID" value="NZ_CP019430.1"/>
</dbReference>
<dbReference type="Proteomes" id="UP000005089">
    <property type="component" value="Unassembled WGS sequence"/>
</dbReference>
<reference evidence="2 3" key="1">
    <citation type="submission" date="2009-02" db="EMBL/GenBank/DDBJ databases">
        <title>The Genome Sequence of Oxalobacter formigenes OXCC13.</title>
        <authorList>
            <consortium name="The Broad Institute Genome Sequencing Platform"/>
            <person name="Ward D."/>
            <person name="Young S.K."/>
            <person name="Kodira C.D."/>
            <person name="Zeng Q."/>
            <person name="Koehrsen M."/>
            <person name="Alvarado L."/>
            <person name="Berlin A."/>
            <person name="Borenstein D."/>
            <person name="Chen Z."/>
            <person name="Engels R."/>
            <person name="Freedman E."/>
            <person name="Gellesch M."/>
            <person name="Goldberg J."/>
            <person name="Griggs A."/>
            <person name="Gujja S."/>
            <person name="Heiman D."/>
            <person name="Hepburn T."/>
            <person name="Howarth C."/>
            <person name="Jen D."/>
            <person name="Larson L."/>
            <person name="Lewis B."/>
            <person name="Mehta T."/>
            <person name="Park D."/>
            <person name="Pearson M."/>
            <person name="Roberts A."/>
            <person name="Saif S."/>
            <person name="Shea T."/>
            <person name="Shenoy N."/>
            <person name="Sisk P."/>
            <person name="Stolte C."/>
            <person name="Sykes S."/>
            <person name="Walk T."/>
            <person name="White J."/>
            <person name="Yandava C."/>
            <person name="Allison M.J."/>
            <person name="Lander E."/>
            <person name="Nusbaum C."/>
            <person name="Galagan J."/>
            <person name="Birren B."/>
        </authorList>
    </citation>
    <scope>NUCLEOTIDE SEQUENCE [LARGE SCALE GENOMIC DNA]</scope>
    <source>
        <strain evidence="2 3">OXCC13</strain>
    </source>
</reference>
<dbReference type="AlphaFoldDB" id="C3X8W5"/>
<dbReference type="OrthoDB" id="5540935at2"/>
<sequence length="131" mass="14961">MKKITILLMALSFFLNACSLPTTKGYENILDTWLGGTEDNLISKWGVPSHVYESGTKKYLTYYKSRSFYTPGVAPYYQTTYNQWTGTAYTSQYGGSAGYKVNYYCETTFTVVNGVITDWRWQGNSCRAHEE</sequence>